<dbReference type="InterPro" id="IPR037997">
    <property type="entry name" value="Dgk1-like"/>
</dbReference>
<keyword evidence="1" id="KW-0472">Membrane</keyword>
<feature type="transmembrane region" description="Helical" evidence="1">
    <location>
        <begin position="140"/>
        <end position="159"/>
    </location>
</feature>
<organism evidence="2 3">
    <name type="scientific">Methanothrix harundinacea (strain 6Ac)</name>
    <name type="common">Methanosaeta harundinacea</name>
    <dbReference type="NCBI Taxonomy" id="1110509"/>
    <lineage>
        <taxon>Archaea</taxon>
        <taxon>Methanobacteriati</taxon>
        <taxon>Methanobacteriota</taxon>
        <taxon>Stenosarchaea group</taxon>
        <taxon>Methanomicrobia</taxon>
        <taxon>Methanotrichales</taxon>
        <taxon>Methanotrichaceae</taxon>
        <taxon>Methanothrix</taxon>
    </lineage>
</organism>
<protein>
    <submittedName>
        <fullName evidence="2">Membrane protein, putative</fullName>
    </submittedName>
</protein>
<reference evidence="2 3" key="1">
    <citation type="journal article" date="2012" name="PLoS ONE">
        <title>The genome characteristics and predicted function of methyl-group oxidation pathway in the obligate aceticlastic methanogens, Methanosaeta spp.</title>
        <authorList>
            <person name="Zhu J."/>
            <person name="Zheng H."/>
            <person name="Ai G."/>
            <person name="Zhang G."/>
            <person name="Liu D."/>
            <person name="Liu X."/>
            <person name="Dong X."/>
        </authorList>
    </citation>
    <scope>NUCLEOTIDE SEQUENCE [LARGE SCALE GENOMIC DNA]</scope>
    <source>
        <strain evidence="2 3">6Ac</strain>
    </source>
</reference>
<gene>
    <name evidence="2" type="ordered locus">Mhar_0278</name>
</gene>
<keyword evidence="1" id="KW-0812">Transmembrane</keyword>
<dbReference type="PATRIC" id="fig|1110509.7.peg.319"/>
<dbReference type="RefSeq" id="WP_014585851.1">
    <property type="nucleotide sequence ID" value="NC_017527.1"/>
</dbReference>
<feature type="transmembrane region" description="Helical" evidence="1">
    <location>
        <begin position="33"/>
        <end position="56"/>
    </location>
</feature>
<dbReference type="PANTHER" id="PTHR31303">
    <property type="entry name" value="CTP-DEPENDENT DIACYLGLYCEROL KINASE 1"/>
    <property type="match status" value="1"/>
</dbReference>
<evidence type="ECO:0000313" key="2">
    <source>
        <dbReference type="EMBL" id="AET63666.1"/>
    </source>
</evidence>
<feature type="transmembrane region" description="Helical" evidence="1">
    <location>
        <begin position="165"/>
        <end position="186"/>
    </location>
</feature>
<dbReference type="GO" id="GO:0004143">
    <property type="term" value="F:ATP-dependent diacylglycerol kinase activity"/>
    <property type="evidence" value="ECO:0007669"/>
    <property type="project" value="InterPro"/>
</dbReference>
<sequence>MALMKGSERRAALSTEARRKAIHLTGLSVPAALLLFGKAAAIGFVAAALAVAALLERARLSGKLRLPAVRDHEEERVAGYFYYILGALMTVALFSPPIAAAAMLMLALGDAASGIIGSVVRGSAVRTRMMEGGGRRRKPLPVVAGTFAVCLAIGYAARILEGTYFSGPGVLSLLVCTVGAAAATFADAFPLTFRGKVVDDNLTIPLFAGSAMSLAALL</sequence>
<accession>G7WLS3</accession>
<proteinExistence type="predicted"/>
<dbReference type="EMBL" id="CP003117">
    <property type="protein sequence ID" value="AET63666.1"/>
    <property type="molecule type" value="Genomic_DNA"/>
</dbReference>
<evidence type="ECO:0000256" key="1">
    <source>
        <dbReference type="SAM" id="Phobius"/>
    </source>
</evidence>
<name>G7WLS3_METH6</name>
<evidence type="ECO:0000313" key="3">
    <source>
        <dbReference type="Proteomes" id="UP000005877"/>
    </source>
</evidence>
<dbReference type="Proteomes" id="UP000005877">
    <property type="component" value="Chromosome"/>
</dbReference>
<dbReference type="GeneID" id="12509447"/>
<dbReference type="HOGENOM" id="CLU_031477_4_1_2"/>
<dbReference type="OrthoDB" id="213078at2157"/>
<keyword evidence="3" id="KW-1185">Reference proteome</keyword>
<dbReference type="STRING" id="1110509.Mhar_0278"/>
<feature type="transmembrane region" description="Helical" evidence="1">
    <location>
        <begin position="77"/>
        <end position="94"/>
    </location>
</feature>
<dbReference type="KEGG" id="mhi:Mhar_0278"/>
<dbReference type="PANTHER" id="PTHR31303:SF1">
    <property type="entry name" value="CTP-DEPENDENT DIACYLGLYCEROL KINASE 1"/>
    <property type="match status" value="1"/>
</dbReference>
<keyword evidence="1" id="KW-1133">Transmembrane helix</keyword>
<feature type="transmembrane region" description="Helical" evidence="1">
    <location>
        <begin position="100"/>
        <end position="120"/>
    </location>
</feature>
<dbReference type="AlphaFoldDB" id="G7WLS3"/>